<accession>A0A267EVZ8</accession>
<evidence type="ECO:0000256" key="3">
    <source>
        <dbReference type="SAM" id="SignalP"/>
    </source>
</evidence>
<sequence>MGLMRPIPGSAVCWLLAALISGAAEAGRTSVEHPGLFILPLFRPPSPQERRAVPHPVIWSAHEAGSRSRAMPAGSPAALACLLDGLGTNGTAALESLEWTLVSDAGQVTRHSLHGQDGDFRFHLSGKLFTGRYSALSGSTLIVSSLPARLRVGCQYRAAGLNATVRSDWLHLWDERAEVKRWRNANLHCDRTVYKTPDGHDQTALAVAYSCLGLGDTRLLETAVVAMYAKAGKAGTCSTEAASRESKFKIFSNSSDSGPSFFGVAFGGRVRFGWALGAGGSEANASAQSGQLDQTETCLCLMLDATLPSSRTVQLHYSVPQAAASASVTVPPQQPVLIVPITHGGLPTEVQLDELLDPLPERTAPCPLLCLRPDAAACWHRWAGPGRAAAPRKPPDSQPLSLQLRHSDKQAAGIWTCSAQFYPAASVSYAVSSKPRPALRDPRLPRRTAVLQSQSVILNCSLLGLAQNASAEFDIYASIGAANFSLQKFKRASPVGAIELSVNVSAISSVPTGAMLLLRCRGAELSEGRSIVDYATVNILPQPEVKSLDACPDSGVPCQADCRSPFESQLRSLGLSISYLFYIYSESGQLERTFSSSGVLPDVRSSVAGSNIKGVLKPICQQFFHHISSPPGQASIGSIGGASKQLDDLLKFSPELWDRPLYGMPQSDDSQGNSRKNSTAENRAGVSSMMYVLISIFGVGGLAIFMAVGIGVNEWKKDVRNADPTLISDDPAPTDGQKSAVTASSGGKQAGSKVGQGKAPLGGMGAARQVDQKAAQGGMGAARQADQKVAQGGMGPAQQAYQKAAQGGMGPTQQAYQKAAQGGMGPTQQADQNAAPAAKNATGKTP</sequence>
<keyword evidence="2" id="KW-0472">Membrane</keyword>
<feature type="transmembrane region" description="Helical" evidence="2">
    <location>
        <begin position="689"/>
        <end position="712"/>
    </location>
</feature>
<proteinExistence type="predicted"/>
<gene>
    <name evidence="4" type="ORF">BOX15_Mlig016423g1</name>
</gene>
<feature type="compositionally biased region" description="Low complexity" evidence="1">
    <location>
        <begin position="772"/>
        <end position="784"/>
    </location>
</feature>
<name>A0A267EVZ8_9PLAT</name>
<organism evidence="4 5">
    <name type="scientific">Macrostomum lignano</name>
    <dbReference type="NCBI Taxonomy" id="282301"/>
    <lineage>
        <taxon>Eukaryota</taxon>
        <taxon>Metazoa</taxon>
        <taxon>Spiralia</taxon>
        <taxon>Lophotrochozoa</taxon>
        <taxon>Platyhelminthes</taxon>
        <taxon>Rhabditophora</taxon>
        <taxon>Macrostomorpha</taxon>
        <taxon>Macrostomida</taxon>
        <taxon>Macrostomidae</taxon>
        <taxon>Macrostomum</taxon>
    </lineage>
</organism>
<feature type="region of interest" description="Disordered" evidence="1">
    <location>
        <begin position="724"/>
        <end position="846"/>
    </location>
</feature>
<feature type="compositionally biased region" description="Low complexity" evidence="1">
    <location>
        <begin position="826"/>
        <end position="846"/>
    </location>
</feature>
<protein>
    <recommendedName>
        <fullName evidence="6">Ig-like domain-containing protein</fullName>
    </recommendedName>
</protein>
<keyword evidence="5" id="KW-1185">Reference proteome</keyword>
<feature type="compositionally biased region" description="Low complexity" evidence="1">
    <location>
        <begin position="796"/>
        <end position="806"/>
    </location>
</feature>
<feature type="chain" id="PRO_5012017830" description="Ig-like domain-containing protein" evidence="3">
    <location>
        <begin position="27"/>
        <end position="846"/>
    </location>
</feature>
<evidence type="ECO:0000256" key="1">
    <source>
        <dbReference type="SAM" id="MobiDB-lite"/>
    </source>
</evidence>
<feature type="compositionally biased region" description="Polar residues" evidence="1">
    <location>
        <begin position="667"/>
        <end position="681"/>
    </location>
</feature>
<keyword evidence="3" id="KW-0732">Signal</keyword>
<dbReference type="EMBL" id="NIVC01001626">
    <property type="protein sequence ID" value="PAA65710.1"/>
    <property type="molecule type" value="Genomic_DNA"/>
</dbReference>
<comment type="caution">
    <text evidence="4">The sequence shown here is derived from an EMBL/GenBank/DDBJ whole genome shotgun (WGS) entry which is preliminary data.</text>
</comment>
<evidence type="ECO:0000313" key="5">
    <source>
        <dbReference type="Proteomes" id="UP000215902"/>
    </source>
</evidence>
<dbReference type="Proteomes" id="UP000215902">
    <property type="component" value="Unassembled WGS sequence"/>
</dbReference>
<evidence type="ECO:0008006" key="6">
    <source>
        <dbReference type="Google" id="ProtNLM"/>
    </source>
</evidence>
<keyword evidence="2" id="KW-1133">Transmembrane helix</keyword>
<keyword evidence="2" id="KW-0812">Transmembrane</keyword>
<feature type="compositionally biased region" description="Polar residues" evidence="1">
    <location>
        <begin position="736"/>
        <end position="747"/>
    </location>
</feature>
<feature type="region of interest" description="Disordered" evidence="1">
    <location>
        <begin position="661"/>
        <end position="681"/>
    </location>
</feature>
<reference evidence="4 5" key="1">
    <citation type="submission" date="2017-06" db="EMBL/GenBank/DDBJ databases">
        <title>A platform for efficient transgenesis in Macrostomum lignano, a flatworm model organism for stem cell research.</title>
        <authorList>
            <person name="Berezikov E."/>
        </authorList>
    </citation>
    <scope>NUCLEOTIDE SEQUENCE [LARGE SCALE GENOMIC DNA]</scope>
    <source>
        <strain evidence="4">DV1</strain>
        <tissue evidence="4">Whole organism</tissue>
    </source>
</reference>
<feature type="signal peptide" evidence="3">
    <location>
        <begin position="1"/>
        <end position="26"/>
    </location>
</feature>
<evidence type="ECO:0000313" key="4">
    <source>
        <dbReference type="EMBL" id="PAA65710.1"/>
    </source>
</evidence>
<evidence type="ECO:0000256" key="2">
    <source>
        <dbReference type="SAM" id="Phobius"/>
    </source>
</evidence>
<dbReference type="AlphaFoldDB" id="A0A267EVZ8"/>